<evidence type="ECO:0000256" key="2">
    <source>
        <dbReference type="ARBA" id="ARBA00022540"/>
    </source>
</evidence>
<keyword evidence="9" id="KW-1185">Reference proteome</keyword>
<sequence length="398" mass="44120">MELNIGGKADDEFFRYKMPPLQAKVEGRGNGIKTRIVNCAQVAKALKRPPGYVCKFFGCELGAQTKINEETGEYIVNGAHTVETLSGVLQKFIQMFVLCRSCGLPETDLKVNVKSHSIKAKCTACGHVEVVDLTHKLCSYIFSNPPPKKRSARSAGTMETDGLEDMTKSKRKSKSKEAASAEEHPKSSSRKSKKKGSEENANGGSLSGNNLSEDMKKVAVNDKKPSKKKEPINSVQEKVAVEEKVGQPEEEEEVESGHPVSEMINQGMGAKKITNRVKELTPNPAEQASLLFTGFLRDVYMEVIESVIESLVKAMKMLEIAPETGPAICSSLDEIAETELQVVSKLIEVVKRLYDDDIVEEDHIREWYEKSKSPKAKEVMTPLVKWLEDAEEESEDEH</sequence>
<feature type="region of interest" description="Disordered" evidence="6">
    <location>
        <begin position="146"/>
        <end position="259"/>
    </location>
</feature>
<dbReference type="SUPFAM" id="SSF100966">
    <property type="entry name" value="Translation initiation factor 2 beta, aIF2beta, N-terminal domain"/>
    <property type="match status" value="1"/>
</dbReference>
<dbReference type="GO" id="GO:0005525">
    <property type="term" value="F:GTP binding"/>
    <property type="evidence" value="ECO:0007669"/>
    <property type="project" value="UniProtKB-KW"/>
</dbReference>
<dbReference type="InterPro" id="IPR045196">
    <property type="entry name" value="IF2/IF5"/>
</dbReference>
<dbReference type="GO" id="GO:0001732">
    <property type="term" value="P:formation of cytoplasmic translation initiation complex"/>
    <property type="evidence" value="ECO:0007669"/>
    <property type="project" value="TreeGrafter"/>
</dbReference>
<dbReference type="FunFam" id="2.20.25.350:FF:000001">
    <property type="entry name" value="Eukaryotic translation initiation factor 5"/>
    <property type="match status" value="1"/>
</dbReference>
<dbReference type="InterPro" id="IPR003307">
    <property type="entry name" value="W2_domain"/>
</dbReference>
<organism evidence="8 9">
    <name type="scientific">Rhodosorus marinus</name>
    <dbReference type="NCBI Taxonomy" id="101924"/>
    <lineage>
        <taxon>Eukaryota</taxon>
        <taxon>Rhodophyta</taxon>
        <taxon>Stylonematophyceae</taxon>
        <taxon>Stylonematales</taxon>
        <taxon>Stylonemataceae</taxon>
        <taxon>Rhodosorus</taxon>
    </lineage>
</organism>
<evidence type="ECO:0000256" key="1">
    <source>
        <dbReference type="ARBA" id="ARBA00010397"/>
    </source>
</evidence>
<dbReference type="FunFam" id="3.30.30.170:FF:000002">
    <property type="entry name" value="Eukaryotic translation initiation factor 5"/>
    <property type="match status" value="1"/>
</dbReference>
<dbReference type="PROSITE" id="PS51363">
    <property type="entry name" value="W2"/>
    <property type="match status" value="1"/>
</dbReference>
<feature type="compositionally biased region" description="Basic and acidic residues" evidence="6">
    <location>
        <begin position="175"/>
        <end position="186"/>
    </location>
</feature>
<evidence type="ECO:0000313" key="8">
    <source>
        <dbReference type="EMBL" id="KAJ8907390.1"/>
    </source>
</evidence>
<dbReference type="EMBL" id="JAMWBK010000002">
    <property type="protein sequence ID" value="KAJ8907390.1"/>
    <property type="molecule type" value="Genomic_DNA"/>
</dbReference>
<dbReference type="AlphaFoldDB" id="A0AAV8UZ05"/>
<evidence type="ECO:0000256" key="5">
    <source>
        <dbReference type="ARBA" id="ARBA00023134"/>
    </source>
</evidence>
<comment type="caution">
    <text evidence="8">The sequence shown here is derived from an EMBL/GenBank/DDBJ whole genome shotgun (WGS) entry which is preliminary data.</text>
</comment>
<proteinExistence type="inferred from homology"/>
<comment type="similarity">
    <text evidence="1">Belongs to the eIF-2-beta/eIF-5 family.</text>
</comment>
<dbReference type="SUPFAM" id="SSF75689">
    <property type="entry name" value="Zinc-binding domain of translation initiation factor 2 beta"/>
    <property type="match status" value="1"/>
</dbReference>
<dbReference type="InterPro" id="IPR016190">
    <property type="entry name" value="Transl_init_fac_IF2/IF5_Zn-bd"/>
</dbReference>
<name>A0AAV8UZ05_9RHOD</name>
<evidence type="ECO:0000256" key="3">
    <source>
        <dbReference type="ARBA" id="ARBA00022741"/>
    </source>
</evidence>
<dbReference type="Pfam" id="PF02020">
    <property type="entry name" value="W2"/>
    <property type="match status" value="1"/>
</dbReference>
<dbReference type="PANTHER" id="PTHR23001">
    <property type="entry name" value="EUKARYOTIC TRANSLATION INITIATION FACTOR"/>
    <property type="match status" value="1"/>
</dbReference>
<keyword evidence="5" id="KW-0342">GTP-binding</keyword>
<dbReference type="InterPro" id="IPR002735">
    <property type="entry name" value="Transl_init_fac_IF2/IF5_dom"/>
</dbReference>
<keyword evidence="4" id="KW-0648">Protein biosynthesis</keyword>
<gene>
    <name evidence="8" type="ORF">NDN08_007502</name>
</gene>
<dbReference type="SMART" id="SM00653">
    <property type="entry name" value="eIF2B_5"/>
    <property type="match status" value="1"/>
</dbReference>
<dbReference type="GO" id="GO:0005829">
    <property type="term" value="C:cytosol"/>
    <property type="evidence" value="ECO:0007669"/>
    <property type="project" value="TreeGrafter"/>
</dbReference>
<feature type="domain" description="W2" evidence="7">
    <location>
        <begin position="246"/>
        <end position="397"/>
    </location>
</feature>
<feature type="compositionally biased region" description="Low complexity" evidence="6">
    <location>
        <begin position="199"/>
        <end position="212"/>
    </location>
</feature>
<dbReference type="GO" id="GO:0071074">
    <property type="term" value="F:eukaryotic initiation factor eIF2 binding"/>
    <property type="evidence" value="ECO:0007669"/>
    <property type="project" value="TreeGrafter"/>
</dbReference>
<reference evidence="8 9" key="1">
    <citation type="journal article" date="2023" name="Nat. Commun.">
        <title>Origin of minicircular mitochondrial genomes in red algae.</title>
        <authorList>
            <person name="Lee Y."/>
            <person name="Cho C.H."/>
            <person name="Lee Y.M."/>
            <person name="Park S.I."/>
            <person name="Yang J.H."/>
            <person name="West J.A."/>
            <person name="Bhattacharya D."/>
            <person name="Yoon H.S."/>
        </authorList>
    </citation>
    <scope>NUCLEOTIDE SEQUENCE [LARGE SCALE GENOMIC DNA]</scope>
    <source>
        <strain evidence="8 9">CCMP1338</strain>
        <tissue evidence="8">Whole cell</tissue>
    </source>
</reference>
<protein>
    <recommendedName>
        <fullName evidence="7">W2 domain-containing protein</fullName>
    </recommendedName>
</protein>
<keyword evidence="2" id="KW-0396">Initiation factor</keyword>
<dbReference type="Pfam" id="PF01873">
    <property type="entry name" value="eIF-5_eIF-2B"/>
    <property type="match status" value="1"/>
</dbReference>
<dbReference type="Gene3D" id="1.25.40.180">
    <property type="match status" value="1"/>
</dbReference>
<accession>A0AAV8UZ05</accession>
<dbReference type="Proteomes" id="UP001157974">
    <property type="component" value="Unassembled WGS sequence"/>
</dbReference>
<feature type="compositionally biased region" description="Basic and acidic residues" evidence="6">
    <location>
        <begin position="213"/>
        <end position="231"/>
    </location>
</feature>
<dbReference type="SMART" id="SM00515">
    <property type="entry name" value="eIF5C"/>
    <property type="match status" value="1"/>
</dbReference>
<dbReference type="GO" id="GO:0003743">
    <property type="term" value="F:translation initiation factor activity"/>
    <property type="evidence" value="ECO:0007669"/>
    <property type="project" value="UniProtKB-KW"/>
</dbReference>
<dbReference type="SUPFAM" id="SSF48371">
    <property type="entry name" value="ARM repeat"/>
    <property type="match status" value="1"/>
</dbReference>
<dbReference type="PANTHER" id="PTHR23001:SF7">
    <property type="entry name" value="EUKARYOTIC TRANSLATION INITIATION FACTOR 5"/>
    <property type="match status" value="1"/>
</dbReference>
<evidence type="ECO:0000313" key="9">
    <source>
        <dbReference type="Proteomes" id="UP001157974"/>
    </source>
</evidence>
<dbReference type="InterPro" id="IPR016189">
    <property type="entry name" value="Transl_init_fac_IF2/IF5_N"/>
</dbReference>
<evidence type="ECO:0000256" key="4">
    <source>
        <dbReference type="ARBA" id="ARBA00022917"/>
    </source>
</evidence>
<dbReference type="Gene3D" id="3.30.30.170">
    <property type="match status" value="1"/>
</dbReference>
<dbReference type="InterPro" id="IPR016024">
    <property type="entry name" value="ARM-type_fold"/>
</dbReference>
<evidence type="ECO:0000256" key="6">
    <source>
        <dbReference type="SAM" id="MobiDB-lite"/>
    </source>
</evidence>
<keyword evidence="3" id="KW-0547">Nucleotide-binding</keyword>
<evidence type="ECO:0000259" key="7">
    <source>
        <dbReference type="PROSITE" id="PS51363"/>
    </source>
</evidence>
<dbReference type="GO" id="GO:0005092">
    <property type="term" value="F:GDP-dissociation inhibitor activity"/>
    <property type="evidence" value="ECO:0007669"/>
    <property type="project" value="TreeGrafter"/>
</dbReference>
<dbReference type="Gene3D" id="2.20.25.350">
    <property type="match status" value="1"/>
</dbReference>